<reference evidence="2" key="1">
    <citation type="journal article" date="2014" name="Proc. Natl. Acad. Sci. U.S.A.">
        <title>Extensive sampling of basidiomycete genomes demonstrates inadequacy of the white-rot/brown-rot paradigm for wood decay fungi.</title>
        <authorList>
            <person name="Riley R."/>
            <person name="Salamov A.A."/>
            <person name="Brown D.W."/>
            <person name="Nagy L.G."/>
            <person name="Floudas D."/>
            <person name="Held B.W."/>
            <person name="Levasseur A."/>
            <person name="Lombard V."/>
            <person name="Morin E."/>
            <person name="Otillar R."/>
            <person name="Lindquist E.A."/>
            <person name="Sun H."/>
            <person name="LaButti K.M."/>
            <person name="Schmutz J."/>
            <person name="Jabbour D."/>
            <person name="Luo H."/>
            <person name="Baker S.E."/>
            <person name="Pisabarro A.G."/>
            <person name="Walton J.D."/>
            <person name="Blanchette R.A."/>
            <person name="Henrissat B."/>
            <person name="Martin F."/>
            <person name="Cullen D."/>
            <person name="Hibbett D.S."/>
            <person name="Grigoriev I.V."/>
        </authorList>
    </citation>
    <scope>NUCLEOTIDE SEQUENCE [LARGE SCALE GENOMIC DNA]</scope>
    <source>
        <strain evidence="2">FD-172 SS1</strain>
    </source>
</reference>
<evidence type="ECO:0000313" key="2">
    <source>
        <dbReference type="Proteomes" id="UP000027195"/>
    </source>
</evidence>
<organism evidence="1 2">
    <name type="scientific">Botryobasidium botryosum (strain FD-172 SS1)</name>
    <dbReference type="NCBI Taxonomy" id="930990"/>
    <lineage>
        <taxon>Eukaryota</taxon>
        <taxon>Fungi</taxon>
        <taxon>Dikarya</taxon>
        <taxon>Basidiomycota</taxon>
        <taxon>Agaricomycotina</taxon>
        <taxon>Agaricomycetes</taxon>
        <taxon>Cantharellales</taxon>
        <taxon>Botryobasidiaceae</taxon>
        <taxon>Botryobasidium</taxon>
    </lineage>
</organism>
<sequence length="89" mass="10164">MLRARPASALSDSQEHDIALAPCDALAVRMGYAFKEDVYFVIKRHAEGRYHRVSWFLIDWDTRGSLHEIEAYRNVPICLGGPVPYSRSI</sequence>
<accession>A0A067MFN4</accession>
<dbReference type="EMBL" id="KL198068">
    <property type="protein sequence ID" value="KDQ10361.1"/>
    <property type="molecule type" value="Genomic_DNA"/>
</dbReference>
<protein>
    <submittedName>
        <fullName evidence="1">Uncharacterized protein</fullName>
    </submittedName>
</protein>
<dbReference type="InParanoid" id="A0A067MFN4"/>
<dbReference type="AlphaFoldDB" id="A0A067MFN4"/>
<keyword evidence="2" id="KW-1185">Reference proteome</keyword>
<dbReference type="Proteomes" id="UP000027195">
    <property type="component" value="Unassembled WGS sequence"/>
</dbReference>
<dbReference type="HOGENOM" id="CLU_2454434_0_0_1"/>
<name>A0A067MFN4_BOTB1</name>
<gene>
    <name evidence="1" type="ORF">BOTBODRAFT_36260</name>
</gene>
<proteinExistence type="predicted"/>
<evidence type="ECO:0000313" key="1">
    <source>
        <dbReference type="EMBL" id="KDQ10361.1"/>
    </source>
</evidence>